<gene>
    <name evidence="1" type="ORF">MNEG_6980</name>
</gene>
<dbReference type="RefSeq" id="XP_013900003.1">
    <property type="nucleotide sequence ID" value="XM_014044549.1"/>
</dbReference>
<sequence>MLLWRMFADLSTRAGLAVRFTYRAVGLSAGQQEFAAGVSDWGCGDIPMSASGFKAAAAAARVRNMDLVPGGLEVEASPGPLHGMFARLKAVRSICG</sequence>
<evidence type="ECO:0000313" key="1">
    <source>
        <dbReference type="EMBL" id="KIZ00984.1"/>
    </source>
</evidence>
<protein>
    <submittedName>
        <fullName evidence="1">Uncharacterized protein</fullName>
    </submittedName>
</protein>
<dbReference type="GeneID" id="25739856"/>
<dbReference type="KEGG" id="mng:MNEG_6980"/>
<reference evidence="1 2" key="1">
    <citation type="journal article" date="2013" name="BMC Genomics">
        <title>Reconstruction of the lipid metabolism for the microalga Monoraphidium neglectum from its genome sequence reveals characteristics suitable for biofuel production.</title>
        <authorList>
            <person name="Bogen C."/>
            <person name="Al-Dilaimi A."/>
            <person name="Albersmeier A."/>
            <person name="Wichmann J."/>
            <person name="Grundmann M."/>
            <person name="Rupp O."/>
            <person name="Lauersen K.J."/>
            <person name="Blifernez-Klassen O."/>
            <person name="Kalinowski J."/>
            <person name="Goesmann A."/>
            <person name="Mussgnug J.H."/>
            <person name="Kruse O."/>
        </authorList>
    </citation>
    <scope>NUCLEOTIDE SEQUENCE [LARGE SCALE GENOMIC DNA]</scope>
    <source>
        <strain evidence="1 2">SAG 48.87</strain>
    </source>
</reference>
<evidence type="ECO:0000313" key="2">
    <source>
        <dbReference type="Proteomes" id="UP000054498"/>
    </source>
</evidence>
<keyword evidence="2" id="KW-1185">Reference proteome</keyword>
<dbReference type="AlphaFoldDB" id="A0A0D2L0Q9"/>
<organism evidence="1 2">
    <name type="scientific">Monoraphidium neglectum</name>
    <dbReference type="NCBI Taxonomy" id="145388"/>
    <lineage>
        <taxon>Eukaryota</taxon>
        <taxon>Viridiplantae</taxon>
        <taxon>Chlorophyta</taxon>
        <taxon>core chlorophytes</taxon>
        <taxon>Chlorophyceae</taxon>
        <taxon>CS clade</taxon>
        <taxon>Sphaeropleales</taxon>
        <taxon>Selenastraceae</taxon>
        <taxon>Monoraphidium</taxon>
    </lineage>
</organism>
<proteinExistence type="predicted"/>
<accession>A0A0D2L0Q9</accession>
<dbReference type="Gene3D" id="3.40.190.10">
    <property type="entry name" value="Periplasmic binding protein-like II"/>
    <property type="match status" value="1"/>
</dbReference>
<dbReference type="Proteomes" id="UP000054498">
    <property type="component" value="Unassembled WGS sequence"/>
</dbReference>
<name>A0A0D2L0Q9_9CHLO</name>
<dbReference type="EMBL" id="KK101411">
    <property type="protein sequence ID" value="KIZ00984.1"/>
    <property type="molecule type" value="Genomic_DNA"/>
</dbReference>
<dbReference type="OrthoDB" id="511982at2759"/>